<dbReference type="CDD" id="cd00303">
    <property type="entry name" value="retropepsin_like"/>
    <property type="match status" value="1"/>
</dbReference>
<dbReference type="InParanoid" id="A0A165BEJ1"/>
<organism evidence="1 2">
    <name type="scientific">Exidia glandulosa HHB12029</name>
    <dbReference type="NCBI Taxonomy" id="1314781"/>
    <lineage>
        <taxon>Eukaryota</taxon>
        <taxon>Fungi</taxon>
        <taxon>Dikarya</taxon>
        <taxon>Basidiomycota</taxon>
        <taxon>Agaricomycotina</taxon>
        <taxon>Agaricomycetes</taxon>
        <taxon>Auriculariales</taxon>
        <taxon>Exidiaceae</taxon>
        <taxon>Exidia</taxon>
    </lineage>
</organism>
<name>A0A165BEJ1_EXIGL</name>
<reference evidence="1 2" key="1">
    <citation type="journal article" date="2016" name="Mol. Biol. Evol.">
        <title>Comparative Genomics of Early-Diverging Mushroom-Forming Fungi Provides Insights into the Origins of Lignocellulose Decay Capabilities.</title>
        <authorList>
            <person name="Nagy L.G."/>
            <person name="Riley R."/>
            <person name="Tritt A."/>
            <person name="Adam C."/>
            <person name="Daum C."/>
            <person name="Floudas D."/>
            <person name="Sun H."/>
            <person name="Yadav J.S."/>
            <person name="Pangilinan J."/>
            <person name="Larsson K.H."/>
            <person name="Matsuura K."/>
            <person name="Barry K."/>
            <person name="Labutti K."/>
            <person name="Kuo R."/>
            <person name="Ohm R.A."/>
            <person name="Bhattacharya S.S."/>
            <person name="Shirouzu T."/>
            <person name="Yoshinaga Y."/>
            <person name="Martin F.M."/>
            <person name="Grigoriev I.V."/>
            <person name="Hibbett D.S."/>
        </authorList>
    </citation>
    <scope>NUCLEOTIDE SEQUENCE [LARGE SCALE GENOMIC DNA]</scope>
    <source>
        <strain evidence="1 2">HHB12029</strain>
    </source>
</reference>
<feature type="non-terminal residue" evidence="1">
    <location>
        <position position="474"/>
    </location>
</feature>
<accession>A0A165BEJ1</accession>
<protein>
    <recommendedName>
        <fullName evidence="3">Peptidase A2 domain-containing protein</fullName>
    </recommendedName>
</protein>
<dbReference type="STRING" id="1314781.A0A165BEJ1"/>
<gene>
    <name evidence="1" type="ORF">EXIGLDRAFT_580529</name>
</gene>
<dbReference type="Gene3D" id="2.40.70.10">
    <property type="entry name" value="Acid Proteases"/>
    <property type="match status" value="1"/>
</dbReference>
<dbReference type="EMBL" id="KV426478">
    <property type="protein sequence ID" value="KZV80461.1"/>
    <property type="molecule type" value="Genomic_DNA"/>
</dbReference>
<dbReference type="InterPro" id="IPR021109">
    <property type="entry name" value="Peptidase_aspartic_dom_sf"/>
</dbReference>
<dbReference type="AlphaFoldDB" id="A0A165BEJ1"/>
<proteinExistence type="predicted"/>
<keyword evidence="2" id="KW-1185">Reference proteome</keyword>
<sequence>KSPKEPPSPCRACGGPHWNADCKHYDKYLALKKSSPALLTEVEPSPDEDMLYTIAYLSNTIGSSYAVVTQEVQALVEGVTSPRKPRVPLPVSMEEIADEDDELETIRHKLPVDSRFILTDEPDKKTEKKPTESIPKAMSEFKATSVSRTDTGFFETDPAAILAAALSVDASLPPAQDKEYYVRPVRKAPSGLSSVGITILSVRGVVGSKQDSIITLRLDSGASISLIAEDFLKSLKNPPKIRTGLKVHLAQLTNKDPSIKGYVELPVWVKAEDGTALKFLVEMYVVPGMTVEVLLGEDFHVNHELNVLRNQHSFARSLIVHDPKMAGFIRAKQHQRDKANILRRKKAHANGAITAWQDTLVPAETTVRVPIAGALQPGREWYVERYLIPQSDETFLTVPNTLLDLRTEDAGRAESDSIARKSYIAVANPSKTPRLIRAGTLLGYAKDPALYLDRPRTQEKYDEMTAAASAYAAL</sequence>
<dbReference type="OrthoDB" id="3271192at2759"/>
<evidence type="ECO:0000313" key="2">
    <source>
        <dbReference type="Proteomes" id="UP000077266"/>
    </source>
</evidence>
<dbReference type="Proteomes" id="UP000077266">
    <property type="component" value="Unassembled WGS sequence"/>
</dbReference>
<evidence type="ECO:0008006" key="3">
    <source>
        <dbReference type="Google" id="ProtNLM"/>
    </source>
</evidence>
<feature type="non-terminal residue" evidence="1">
    <location>
        <position position="1"/>
    </location>
</feature>
<evidence type="ECO:0000313" key="1">
    <source>
        <dbReference type="EMBL" id="KZV80461.1"/>
    </source>
</evidence>